<sequence>MKRVSKKWTLFFVYFLTMQGLWAQTCADINNDFTLTPIAINGCSGDAEYILKVGWIMDAAQAANAEILVDWDDGQAPQVFGSLSVIESVGSIDYYGITGQTHTYDYANGYPSGNNINAGTENCTFVPRIYLRINGVDCPDLFTLGTQVTVWDTEDNFNLNAVDEEDPAAGSTGLFTTPAAGDYNICAGNTNAHRLQDISIWNCTTNPEETLSPNEEGRWVQYIYGETNSFSGGTVTVGGANVPAGQVYYGPVQWVADPTAATPASAAVVFPANAGVGECFSIRFRSWNVCNAYGADGSTAAGFLGAASDNLNHGGANDPVDLWTRTICTIEAPPAPAVTQPTVCFEGDQTITATPSDPNAIISWYDENMNFILDGSNTYNPNINWAGISTPITVAFFATQKYDAGAGVVCESVPSPVTLTLYPEIDNSLSPLATADFCFNTNLGTISGNVASGGAGNGYQYQWEYRFSGDGSSWGAWQNAQGSASGQNYDTEEGNYKTNEGYYEFRRVVASLVSNCNAGNGSGNDACVATLCESNSNEIALRVYPDLSNNTIDFNENGNATIRVCNGRTPVQVDGSSPLGGKLIDDPDYQYAWEFSYLSDFSVLENPATANSSLSGVEITEALHQDLYVRRIVWSDCDEHLIAGHSAAISNSIRVIVKEELLPPEIFFDLAGDNNEHTTANICYEEDFNIVIKNGSAQIDGLNVQYRVRGNSGGNYSTKRGWQNGQDGQITINVSELTGSGGFNYNNPNQNFRVEMRYSTRDDYGNRCNVNSNVISLNINDQITVAAGSDDQLCEGDQLLLDAPNATGGSGAFSYTWTGPSSLSQNAQTVTINEGDATYPALNTDHTYTLTVEDTGFTHSVAGETCPLTDTKQVIIYENPSAALDVSDITICPGAALELANTISAGGASGSLTYNWRSDREVDGAVTDFLFDDAIGSNDNAHDEQTPFFIPDGSLAGTFDFWVEVTETNAGHGCLVYSDTVQVSIDSNAPTGGILTNIDHSTTDIPPGLLQADGTAFAPSDCSTDVFLYAGATVNWKNTLAGDLNFPAANFDQVEVLLFDSLGNIVMARHVLSGNNTTNNSSTSNDYQFIHSGEYRLEMIFTNTSGGSGCNVATRPQTIRVQNLPFIQEIDIPDICQGTTVMINETTDWAGNNFTPTYYQWEVKDLSDNSTLLLSGDNGGVDAFTTYNFPDFGEFELRAIVTALSQNGLSCDYSKVIDTVNVHEAPLVNVTDANPFQACGAFEVDLAAMASVIGLTYSGQTEVEWFVESGAGNFKFDDTGLEASVNSSKEFNNFYLPAAGDENSSVTLRFVVRNPANVAACDSAYIDIPLFIHASPRVNALIDTKYCYGAEVTLLAERTDVGIAPANVNDFAWDTLGASPDFRGTITSGVFYPNTATNSAVTSDLILYPTNVVAACNVEVMQNFSDTIQIEHNARIDISNLPDQISLCSDEVDTLIAIVSGGSGNYDYEWYVGVNPQGNNAPQFNFSQSVPFADDSTIFPILLEIRDDFITIPGNECTQTYSLNASVFALPEVTAGADKTFCFGDTTSLNAVVNLPPSRSLAMTYWYDGFVLAAKDSINGTIDFTDPDYNNIYPQSPTYPGYNEVTYRVQIEDEHGCRSVFGTGIPSIEQSLTAYASPQQPIINGEDELCLTGGGLNPSGFYTFNRNAYSIANTTYQFTIDPADTTTSTSVVGAPFNAYLVEFKDDGVWDVQLEVTHHYTGLSCISPPDTMQVIVNPEPTDHIISREPGTICQGDTLLFTIAPVSPGGSFEYEWQVNRSYFDTLSGPAVHQKYLVFNGDFAGAVDVEVEVFNLITDAFGNMVRGCGVTDTLSIFINEAPDYTFTADAYNICSGAAVVLSLENNDIDPLTFDYSFDGGGLITGGTTAVQTVPVASPPPAPANIYDFTDTLLHAETSAINAHYRLAVTNNNSGCQALDSITMLVNPSISNPVVSVAPDSICANSTAEITSSITNGYAYNWMISTNGGSTFDSLENRGDLVPYLRDRGSSLSVIDSDYEVLKNTRIYQEVLGCGGIEQSNTIDLLIIPRPEIVQSPLDTGICERTTAAFVVEIDPYDSLEPALRPEIYWEVRQLGTWERITEADSLFFEGYETNRLVVKDTFALPENDRSRFRANIRGICDANFIPSQPAMLTIYPKPGLRVPLDSISVCNTAQEVASFYADALNTFEPTYAWKVSFDSGATYQLVDTTNVFFADFRGQGTDLLQVENVNGKGGLRFSVEIGSSSLACGSTVEPAADEVGKLTVLALPDAYDHSISFCSDDELGNSAFLRLTHYDSLVNGGTSNFVSWYMDASFSLEVSNKFSHYTEDADTLYARVVNANGCASGAVVVFNLTSRPQMASAMPTAYYVCDSTALVVQPDVSPSAIVDQYHWQLVPNGNIEGLAMDGFGNTVTQGTDSLTWLLKNRTTTDQSLEISFTAENNGCFSEPLVVNATVYPQPSVVVENNRPEICDQGETAISVRTGVNPANFTYFTYAVDGVTQRDSLNNPIQLTNYGAIMDELENTSQIPVDFEFSLTPWRLGCPNPGPSDSVLVAVNPTPIALMGALPDTLCSGELVNIPITSNTSLIDGFDLVYTYNSVSDGGFGTLSGPGVQNGFVVDTAYTISGQIDNVTDEPRKLIYSVTPTIQGCNNNKVLTISDSLIIKPVPSMTIVNEAERICNFGSTEISLNTTNVTNSNLPMASIGFVGTATASDPSLSGFASSYNLPAIGGQAVIEDVLVNTSNQLQTVTYRIRPYFDGCLGAEVVTTVEVYPTLDITVNNLEPRICSDGSAALLLNTLVNVPNHQINYRATASDPSVFGFSNFNRVANIGDTIRETITNYSNTPQLVTYEFQVVTDDGACTGPLLNRSVAVDADLTFAVEAVQDQICNGDTAIIELSTPVRTSGGQILQYHFSPVVNSHITGALPMAFQTADSSGLASLASVLVNDTTTIQEQQYQLWLTLTDGANNIICQSAEQVVSIFVRPTLFVDPVADVVVCPDELVVIPPFSGAATYTWTNDNTAINLAANGSRNIPVFTSANVLSVNEVANITVQGLSQGCNTQPLNFSITVKPTPNAPLVNGDRVYCQDDTLRQLAATGSNINWYNSSLLSANSLIGAGNSFTPDTTDVDSRYSGAYAIYGTQTINGCESPATTVNYTINPKALVAYNLIPLSDCSPTSVKLVNVTQGQDTLQDLWEYQILNDPSSRQVFSWDANEEAVFQNTAATAVTYELMYTATTALGCTEMHRQQIVVNPQIDFSFRVIRPLTYPSSSCSGTAYTFERQNLGNTDAIPDLRYIWNFGDGTVLETDSLQVTHLFENASFQNPRTFNVSLTVESSFCQESRTLPVEIYPQVLSNLELLNNVGCGPLAVTFINNSRGHDLSLGQYERRILGTTTWQSFSPLNNEFTFDNTTFDQIVWEVRYVARNQFSCPAISAISLVTVNPRPVASFSHPALICEGAPAIFDATASTGDIDSYQWDFGDFSLPKYGDSLTYNYPFAGYYYVLLTTTNTVGCTDTISANLQVQISPQVTLESQGPVNFCDGGAVEITSTVNDSVTYQWLKDQAVISGATNPNYSATETGAYALVVTQTAGVGCSRLSDTLRVQVYDLPHVQLVRNKPDKILCPGEEVVFTASADLNIQHFIFHVNEQAYSANLERNEFRFNRIQEYDTVFVQAITYEGCSGQSPDLIQDTDILNPDFTVIGSAEGCSAFTASFELDTLVNGLQYTWDFGDGVIEQHNTAQVSHTYINSDPFLQNRHIVTLTVFNPATDCSASAEGEIRVNPSPVADFDLTADRGCAPLRVGVINNSALVNKINGSSYSWVVSDSLDQRVIFTSAIDNPYFELPNVSTSKIIYEVSLTVEDAYGCESTATRYVTVYPEVRPDYIVDALDNTQLWPDREFSIINTTNEGEKPSDWRYVWKVNGEEVFLGADIHSLFFEQPGLFNLTLVVESGPCIAEVTQLLTLQGTNPIVDFIPNPKVGCVPLEVHFENLSRNTDEFTLFTWDFGDGGQSNESSPTYTYENPGTYYVSLSANNLVSDGLFFQKDTIIVHPTPTVNFRVTPEKVFLPEAEVEINNFTTGAFNQYTLDWGDGTIVENASPDADHIYSQPDDYFVTMTVENEFGCAASSTIEQPVLVRDGGKIQSPNAFQPRGDGPSGSVISENDSRSGYYPIFAPYTPNVVPEGYQLEIYTRWGQMVYQTRVLGEGWNGYYFNNGNPLPAGVYIYKLDARTVDGNRVSQVGDVTLLK</sequence>
<comment type="subcellular location">
    <subcellularLocation>
        <location evidence="1">Membrane</location>
        <topology evidence="1">Multi-pass membrane protein</topology>
    </subcellularLocation>
</comment>
<name>A0AAN4VYM2_9BACT</name>
<evidence type="ECO:0000259" key="7">
    <source>
        <dbReference type="PROSITE" id="PS50093"/>
    </source>
</evidence>
<dbReference type="Proteomes" id="UP001310022">
    <property type="component" value="Unassembled WGS sequence"/>
</dbReference>
<dbReference type="Pfam" id="PF18911">
    <property type="entry name" value="PKD_4"/>
    <property type="match status" value="2"/>
</dbReference>
<evidence type="ECO:0000256" key="6">
    <source>
        <dbReference type="SAM" id="SignalP"/>
    </source>
</evidence>
<dbReference type="CDD" id="cd00146">
    <property type="entry name" value="PKD"/>
    <property type="match status" value="4"/>
</dbReference>
<dbReference type="InterPro" id="IPR000601">
    <property type="entry name" value="PKD_dom"/>
</dbReference>
<feature type="domain" description="PKD" evidence="7">
    <location>
        <begin position="3718"/>
        <end position="3745"/>
    </location>
</feature>
<dbReference type="Gene3D" id="2.60.40.10">
    <property type="entry name" value="Immunoglobulins"/>
    <property type="match status" value="7"/>
</dbReference>
<feature type="signal peptide" evidence="6">
    <location>
        <begin position="1"/>
        <end position="23"/>
    </location>
</feature>
<keyword evidence="9" id="KW-1185">Reference proteome</keyword>
<feature type="domain" description="PKD" evidence="7">
    <location>
        <begin position="3285"/>
        <end position="3330"/>
    </location>
</feature>
<evidence type="ECO:0000256" key="2">
    <source>
        <dbReference type="ARBA" id="ARBA00022692"/>
    </source>
</evidence>
<protein>
    <recommendedName>
        <fullName evidence="7">PKD domain-containing protein</fullName>
    </recommendedName>
</protein>
<dbReference type="GO" id="GO:0006816">
    <property type="term" value="P:calcium ion transport"/>
    <property type="evidence" value="ECO:0007669"/>
    <property type="project" value="TreeGrafter"/>
</dbReference>
<evidence type="ECO:0000256" key="4">
    <source>
        <dbReference type="ARBA" id="ARBA00022989"/>
    </source>
</evidence>
<dbReference type="Pfam" id="PF19406">
    <property type="entry name" value="PKD_5"/>
    <property type="match status" value="1"/>
</dbReference>
<dbReference type="InterPro" id="IPR045828">
    <property type="entry name" value="PKD_Bacteroidetes"/>
</dbReference>
<evidence type="ECO:0000256" key="3">
    <source>
        <dbReference type="ARBA" id="ARBA00022737"/>
    </source>
</evidence>
<reference evidence="8 9" key="1">
    <citation type="submission" date="2021-12" db="EMBL/GenBank/DDBJ databases">
        <title>Genome sequencing of bacteria with rrn-lacking chromosome and rrn-plasmid.</title>
        <authorList>
            <person name="Anda M."/>
            <person name="Iwasaki W."/>
        </authorList>
    </citation>
    <scope>NUCLEOTIDE SEQUENCE [LARGE SCALE GENOMIC DNA]</scope>
    <source>
        <strain evidence="8 9">NBRC 15940</strain>
    </source>
</reference>
<feature type="domain" description="PKD" evidence="7">
    <location>
        <begin position="3461"/>
        <end position="3518"/>
    </location>
</feature>
<keyword evidence="3" id="KW-0677">Repeat</keyword>
<dbReference type="PROSITE" id="PS50093">
    <property type="entry name" value="PKD"/>
    <property type="match status" value="5"/>
</dbReference>
<accession>A0AAN4VYM2</accession>
<evidence type="ECO:0000313" key="8">
    <source>
        <dbReference type="EMBL" id="GJM61353.1"/>
    </source>
</evidence>
<feature type="domain" description="PKD" evidence="7">
    <location>
        <begin position="4076"/>
        <end position="4132"/>
    </location>
</feature>
<dbReference type="GO" id="GO:0005261">
    <property type="term" value="F:monoatomic cation channel activity"/>
    <property type="evidence" value="ECO:0007669"/>
    <property type="project" value="TreeGrafter"/>
</dbReference>
<dbReference type="PANTHER" id="PTHR46730">
    <property type="entry name" value="POLYCYSTIN-1"/>
    <property type="match status" value="1"/>
</dbReference>
<keyword evidence="5" id="KW-0472">Membrane</keyword>
<dbReference type="EMBL" id="BQKE01000001">
    <property type="protein sequence ID" value="GJM61353.1"/>
    <property type="molecule type" value="Genomic_DNA"/>
</dbReference>
<dbReference type="Pfam" id="PF13585">
    <property type="entry name" value="CHU_C"/>
    <property type="match status" value="1"/>
</dbReference>
<dbReference type="InterPro" id="IPR013783">
    <property type="entry name" value="Ig-like_fold"/>
</dbReference>
<gene>
    <name evidence="8" type="ORF">PEDI_19050</name>
</gene>
<feature type="chain" id="PRO_5042868707" description="PKD domain-containing protein" evidence="6">
    <location>
        <begin position="24"/>
        <end position="4238"/>
    </location>
</feature>
<comment type="caution">
    <text evidence="8">The sequence shown here is derived from an EMBL/GenBank/DDBJ whole genome shotgun (WGS) entry which is preliminary data.</text>
</comment>
<dbReference type="PANTHER" id="PTHR46730:SF4">
    <property type="entry name" value="POLYCYSTIC KIDNEY DISEASE PROTEIN 1-LIKE 1"/>
    <property type="match status" value="1"/>
</dbReference>
<dbReference type="GO" id="GO:0005886">
    <property type="term" value="C:plasma membrane"/>
    <property type="evidence" value="ECO:0007669"/>
    <property type="project" value="TreeGrafter"/>
</dbReference>
<keyword evidence="6" id="KW-0732">Signal</keyword>
<dbReference type="RefSeq" id="WP_338236914.1">
    <property type="nucleotide sequence ID" value="NZ_BQKE01000001.1"/>
</dbReference>
<dbReference type="SUPFAM" id="SSF49299">
    <property type="entry name" value="PKD domain"/>
    <property type="match status" value="6"/>
</dbReference>
<evidence type="ECO:0000256" key="5">
    <source>
        <dbReference type="ARBA" id="ARBA00023136"/>
    </source>
</evidence>
<dbReference type="Pfam" id="PF00801">
    <property type="entry name" value="PKD"/>
    <property type="match status" value="1"/>
</dbReference>
<evidence type="ECO:0000256" key="1">
    <source>
        <dbReference type="ARBA" id="ARBA00004141"/>
    </source>
</evidence>
<organism evidence="8 9">
    <name type="scientific">Persicobacter diffluens</name>
    <dbReference type="NCBI Taxonomy" id="981"/>
    <lineage>
        <taxon>Bacteria</taxon>
        <taxon>Pseudomonadati</taxon>
        <taxon>Bacteroidota</taxon>
        <taxon>Cytophagia</taxon>
        <taxon>Cytophagales</taxon>
        <taxon>Persicobacteraceae</taxon>
        <taxon>Persicobacter</taxon>
    </lineage>
</organism>
<dbReference type="SMART" id="SM00089">
    <property type="entry name" value="PKD"/>
    <property type="match status" value="7"/>
</dbReference>
<dbReference type="InterPro" id="IPR035986">
    <property type="entry name" value="PKD_dom_sf"/>
</dbReference>
<keyword evidence="4" id="KW-1133">Transmembrane helix</keyword>
<evidence type="ECO:0000313" key="9">
    <source>
        <dbReference type="Proteomes" id="UP001310022"/>
    </source>
</evidence>
<feature type="domain" description="PKD" evidence="7">
    <location>
        <begin position="3961"/>
        <end position="4029"/>
    </location>
</feature>
<dbReference type="InterPro" id="IPR022409">
    <property type="entry name" value="PKD/Chitinase_dom"/>
</dbReference>
<keyword evidence="2" id="KW-0812">Transmembrane</keyword>
<proteinExistence type="predicted"/>